<evidence type="ECO:0000313" key="6">
    <source>
        <dbReference type="Proteomes" id="UP000659388"/>
    </source>
</evidence>
<evidence type="ECO:0000313" key="5">
    <source>
        <dbReference type="EMBL" id="MBL3657045.1"/>
    </source>
</evidence>
<dbReference type="PANTHER" id="PTHR12283:SF6">
    <property type="entry name" value="GLUTAMINYL-PEPTIDE CYCLOTRANSFERASE-RELATED"/>
    <property type="match status" value="1"/>
</dbReference>
<evidence type="ECO:0000256" key="2">
    <source>
        <dbReference type="ARBA" id="ARBA00023315"/>
    </source>
</evidence>
<keyword evidence="6" id="KW-1185">Reference proteome</keyword>
<dbReference type="AlphaFoldDB" id="A0A937FA14"/>
<reference evidence="5" key="1">
    <citation type="submission" date="2021-01" db="EMBL/GenBank/DDBJ databases">
        <title>Fulvivirga kasyanovii gen. nov., sp nov., a novel member of the phylum Bacteroidetes isolated from seawater in a mussel farm.</title>
        <authorList>
            <person name="Zhao L.-H."/>
            <person name="Wang Z.-J."/>
        </authorList>
    </citation>
    <scope>NUCLEOTIDE SEQUENCE</scope>
    <source>
        <strain evidence="5">2943</strain>
    </source>
</reference>
<dbReference type="InterPro" id="IPR040234">
    <property type="entry name" value="QC/QCL"/>
</dbReference>
<gene>
    <name evidence="5" type="ORF">JL102_12940</name>
</gene>
<keyword evidence="3" id="KW-0472">Membrane</keyword>
<dbReference type="EMBL" id="JAESIY010000006">
    <property type="protein sequence ID" value="MBL3657045.1"/>
    <property type="molecule type" value="Genomic_DNA"/>
</dbReference>
<dbReference type="Pfam" id="PF04389">
    <property type="entry name" value="Peptidase_M28"/>
    <property type="match status" value="1"/>
</dbReference>
<dbReference type="SUPFAM" id="SSF53187">
    <property type="entry name" value="Zn-dependent exopeptidases"/>
    <property type="match status" value="1"/>
</dbReference>
<organism evidence="5 6">
    <name type="scientific">Fulvivirga sediminis</name>
    <dbReference type="NCBI Taxonomy" id="2803949"/>
    <lineage>
        <taxon>Bacteria</taxon>
        <taxon>Pseudomonadati</taxon>
        <taxon>Bacteroidota</taxon>
        <taxon>Cytophagia</taxon>
        <taxon>Cytophagales</taxon>
        <taxon>Fulvivirgaceae</taxon>
        <taxon>Fulvivirga</taxon>
    </lineage>
</organism>
<evidence type="ECO:0000256" key="1">
    <source>
        <dbReference type="ARBA" id="ARBA00022679"/>
    </source>
</evidence>
<keyword evidence="2" id="KW-0012">Acyltransferase</keyword>
<evidence type="ECO:0000259" key="4">
    <source>
        <dbReference type="Pfam" id="PF04389"/>
    </source>
</evidence>
<feature type="transmembrane region" description="Helical" evidence="3">
    <location>
        <begin position="6"/>
        <end position="26"/>
    </location>
</feature>
<sequence>MSGTGSPIVIYIKSFVYLLFISLLIISCNGDGKKSSQEAESKKVVNVPNFNADSAYHFVSKQVEFGPRVPGSEAHEATKQYLIGTFEKYGAQVKPQEFTSTTFDNQQVSLTNIMASFNPKASKRILLAAHWDARPFADKDSVRKYEPIDAANDGASGVGVLLEVARVLHNSSLPEVGIDILLFDGEDWGETQGADVPTPQGLDSWWCLGSQYWSKNKGNYSAYYGILLDMVGGKNAKFYIEGMSKYYASSIVDKVWNKGIELGFSNYFIKQPGGQTTDDHVFVNEYAKIPMIDIIAFDPKDGGFGNFHHTHQDNMSIISKETLSAVGKTLLHVIYYE</sequence>
<evidence type="ECO:0000256" key="3">
    <source>
        <dbReference type="SAM" id="Phobius"/>
    </source>
</evidence>
<keyword evidence="3" id="KW-0812">Transmembrane</keyword>
<feature type="domain" description="Peptidase M28" evidence="4">
    <location>
        <begin position="112"/>
        <end position="333"/>
    </location>
</feature>
<dbReference type="Proteomes" id="UP000659388">
    <property type="component" value="Unassembled WGS sequence"/>
</dbReference>
<accession>A0A937FA14</accession>
<protein>
    <submittedName>
        <fullName evidence="5">M28 family peptidase</fullName>
    </submittedName>
</protein>
<dbReference type="PANTHER" id="PTHR12283">
    <property type="entry name" value="GLUTAMINYL-PEPTIDE CYCLOTRANSFERASE"/>
    <property type="match status" value="1"/>
</dbReference>
<comment type="caution">
    <text evidence="5">The sequence shown here is derived from an EMBL/GenBank/DDBJ whole genome shotgun (WGS) entry which is preliminary data.</text>
</comment>
<dbReference type="GO" id="GO:0016603">
    <property type="term" value="F:glutaminyl-peptide cyclotransferase activity"/>
    <property type="evidence" value="ECO:0007669"/>
    <property type="project" value="TreeGrafter"/>
</dbReference>
<dbReference type="GO" id="GO:0008270">
    <property type="term" value="F:zinc ion binding"/>
    <property type="evidence" value="ECO:0007669"/>
    <property type="project" value="TreeGrafter"/>
</dbReference>
<keyword evidence="1" id="KW-0808">Transferase</keyword>
<name>A0A937FA14_9BACT</name>
<proteinExistence type="predicted"/>
<dbReference type="InterPro" id="IPR007484">
    <property type="entry name" value="Peptidase_M28"/>
</dbReference>
<keyword evidence="3" id="KW-1133">Transmembrane helix</keyword>
<dbReference type="Gene3D" id="3.40.630.10">
    <property type="entry name" value="Zn peptidases"/>
    <property type="match status" value="1"/>
</dbReference>